<dbReference type="PANTHER" id="PTHR46557">
    <property type="entry name" value="SERINE/THREONINE-PROTEIN PHOSPHATASE 1 REGULATORY SUBUNIT 10-RELATED"/>
    <property type="match status" value="1"/>
</dbReference>
<evidence type="ECO:0000256" key="6">
    <source>
        <dbReference type="SAM" id="MobiDB-lite"/>
    </source>
</evidence>
<dbReference type="GO" id="GO:0072357">
    <property type="term" value="C:PTW/PP1 phosphatase complex"/>
    <property type="evidence" value="ECO:0007669"/>
    <property type="project" value="TreeGrafter"/>
</dbReference>
<feature type="compositionally biased region" description="Basic residues" evidence="6">
    <location>
        <begin position="621"/>
        <end position="630"/>
    </location>
</feature>
<reference evidence="9 10" key="1">
    <citation type="submission" date="2020-11" db="EMBL/GenBank/DDBJ databases">
        <authorList>
            <person name="Wallbank WR R."/>
            <person name="Pardo Diaz C."/>
            <person name="Kozak K."/>
            <person name="Martin S."/>
            <person name="Jiggins C."/>
            <person name="Moest M."/>
            <person name="Warren A I."/>
            <person name="Generalovic N T."/>
            <person name="Byers J.R.P. K."/>
            <person name="Montejo-Kovacevich G."/>
            <person name="Yen C E."/>
        </authorList>
    </citation>
    <scope>NUCLEOTIDE SEQUENCE [LARGE SCALE GENOMIC DNA]</scope>
</reference>
<evidence type="ECO:0000313" key="9">
    <source>
        <dbReference type="EMBL" id="CAD7079766.1"/>
    </source>
</evidence>
<dbReference type="GO" id="GO:0008157">
    <property type="term" value="F:protein phosphatase 1 binding"/>
    <property type="evidence" value="ECO:0007669"/>
    <property type="project" value="TreeGrafter"/>
</dbReference>
<feature type="compositionally biased region" description="Low complexity" evidence="6">
    <location>
        <begin position="335"/>
        <end position="366"/>
    </location>
</feature>
<dbReference type="SUPFAM" id="SSF47676">
    <property type="entry name" value="Conserved domain common to transcription factors TFIIS, elongin A, CRSP70"/>
    <property type="match status" value="1"/>
</dbReference>
<dbReference type="Gene3D" id="4.10.1000.10">
    <property type="entry name" value="Zinc finger, CCCH-type"/>
    <property type="match status" value="1"/>
</dbReference>
<dbReference type="GO" id="GO:0000785">
    <property type="term" value="C:chromatin"/>
    <property type="evidence" value="ECO:0007669"/>
    <property type="project" value="TreeGrafter"/>
</dbReference>
<gene>
    <name evidence="9" type="ORF">HERILL_LOCUS2964</name>
</gene>
<dbReference type="Proteomes" id="UP000594454">
    <property type="component" value="Chromosome 1"/>
</dbReference>
<keyword evidence="1 5" id="KW-0479">Metal-binding</keyword>
<dbReference type="InterPro" id="IPR036855">
    <property type="entry name" value="Znf_CCCH_sf"/>
</dbReference>
<sequence length="1134" mass="123233">MIIDTEMCYSTEIIPRIDPLKLLTCLKVLLAPNGGIRSANEVKRLAELMAKYSKKLVSKCIYIQILKSTDTELLGKFMGVGGWLLTHMWLNDAIKAANWPLVQEILELLLLCPVDVQRLRSNTAPKLVKGLSKDGGNEGVRILATKLVEQWLKVVKGETMAASELANNAQIASTPKEAGGNGLVPSAIIIQSDKKVADGSSEQVVAPSAETVSATLTSPTKLKSDDPLVYKIVVKDGKQILAKIVNSGTPNDPLDTSSVENKTEKGENSVDGVSNEEKSSESLEDKQSNKENEGKSSESQDKLTEKDSDKEKSRSKDKDRHRDHKSSSSSRHKSSPSSSSKSSSKSSSSSSSRSKSSHNSSSSSSSSKHKDKESSDKDRHKSSSSKSSSSSRDKDKSRSRDKDSDRSHSSSDKDRSRSDRDKDKDKEKSSDKDKDKSSDKDKDKSQSSDKDNGSPMLIDKLGKIPKKPKEDEPVVTSITIPSKKASMSIEIRRGDPNRPKTVKTYNSQFRSHGLSEEAPPPPSRKGLKKPPTQSIPGTSIPSTLLVKRSSPPPMPATISSPTSVKELLPPAEKKLKIDLTTAPATEKPGAVKFIAPKPKPSTLVESDMFMDALSAAAPKKDVRKRKRRPSASKEPGKEPTTPEEPESPVANKVTPLKFYQDTLEDNDKTENSDDIKDDVFDDKKNDDEDDIPLKKVKEQIEEKVREEKELEERKARENEEPEENPVKKPPGPGCGPDGPPGVLMLHRRKGPKKKLTWRAQEQLEEVRYFELDENERVNVTKTFTDMKQMERFNEREAFMLARKLNVDDVMVEQTPWVPLIEIDDVPPHPEGNQSKEKKIQMEREQTTLKALYFNRHMIPESPSEPDMEQYQMTEPAVIPLDDITGNPDAVNDFTSMPWPDPKGSPPQDDFMGGADMGFPGGQFNPFMPFGGNGGWMGPGMNNGPPNGMMPPMGGPMGNFNPMMGGPPSNMMMNGGPPPNMMMGGPPDDMGMNCNMNMMQSGFGPGVPGGPNFGGPPNGGMGGGFNNFGPPMGMNPNMNMNMNNGPPRGGGPRGGNWRSGSAGPPGGNDGPGGGGNWRGGGRGGGGGNMQRRGGGGGGGGNRGDNGRGVCKQFQRGFCRNGNKCNFYHPPGNSRF</sequence>
<dbReference type="GO" id="GO:0005634">
    <property type="term" value="C:nucleus"/>
    <property type="evidence" value="ECO:0007669"/>
    <property type="project" value="UniProtKB-SubCell"/>
</dbReference>
<evidence type="ECO:0000259" key="8">
    <source>
        <dbReference type="PROSITE" id="PS51319"/>
    </source>
</evidence>
<dbReference type="InterPro" id="IPR000571">
    <property type="entry name" value="Znf_CCCH"/>
</dbReference>
<accession>A0A7R8UFB6</accession>
<dbReference type="InterPro" id="IPR017923">
    <property type="entry name" value="TFIIS_N"/>
</dbReference>
<dbReference type="OMA" id="NGPPQIW"/>
<keyword evidence="10" id="KW-1185">Reference proteome</keyword>
<dbReference type="OrthoDB" id="2138378at2759"/>
<feature type="compositionally biased region" description="Basic and acidic residues" evidence="6">
    <location>
        <begin position="391"/>
        <end position="452"/>
    </location>
</feature>
<feature type="compositionally biased region" description="Polar residues" evidence="6">
    <location>
        <begin position="531"/>
        <end position="542"/>
    </location>
</feature>
<feature type="region of interest" description="Disordered" evidence="6">
    <location>
        <begin position="245"/>
        <end position="738"/>
    </location>
</feature>
<dbReference type="AlphaFoldDB" id="A0A7R8UFB6"/>
<dbReference type="Gene3D" id="1.20.930.10">
    <property type="entry name" value="Conserved domain common to transcription factors TFIIS, elongin A, CRSP70"/>
    <property type="match status" value="1"/>
</dbReference>
<dbReference type="Pfam" id="PF08711">
    <property type="entry name" value="Med26"/>
    <property type="match status" value="1"/>
</dbReference>
<evidence type="ECO:0000256" key="1">
    <source>
        <dbReference type="ARBA" id="ARBA00022723"/>
    </source>
</evidence>
<dbReference type="InterPro" id="IPR035441">
    <property type="entry name" value="TFIIS/LEDGF_dom_sf"/>
</dbReference>
<keyword evidence="2 5" id="KW-0863">Zinc-finger</keyword>
<evidence type="ECO:0000259" key="7">
    <source>
        <dbReference type="PROSITE" id="PS50103"/>
    </source>
</evidence>
<dbReference type="Pfam" id="PF00642">
    <property type="entry name" value="zf-CCCH"/>
    <property type="match status" value="1"/>
</dbReference>
<keyword evidence="4" id="KW-0539">Nucleus</keyword>
<feature type="compositionally biased region" description="Basic and acidic residues" evidence="6">
    <location>
        <begin position="368"/>
        <end position="381"/>
    </location>
</feature>
<dbReference type="SUPFAM" id="SSF90229">
    <property type="entry name" value="CCCH zinc finger"/>
    <property type="match status" value="1"/>
</dbReference>
<feature type="compositionally biased region" description="Basic and acidic residues" evidence="6">
    <location>
        <begin position="275"/>
        <end position="320"/>
    </location>
</feature>
<evidence type="ECO:0000256" key="2">
    <source>
        <dbReference type="ARBA" id="ARBA00022771"/>
    </source>
</evidence>
<feature type="compositionally biased region" description="Gly residues" evidence="6">
    <location>
        <begin position="1062"/>
        <end position="1102"/>
    </location>
</feature>
<feature type="compositionally biased region" description="Polar residues" evidence="6">
    <location>
        <begin position="246"/>
        <end position="260"/>
    </location>
</feature>
<protein>
    <recommendedName>
        <fullName evidence="11">Serine/threonine-protein phosphatase 1 regulatory subunit 10</fullName>
    </recommendedName>
</protein>
<evidence type="ECO:0000313" key="10">
    <source>
        <dbReference type="Proteomes" id="UP000594454"/>
    </source>
</evidence>
<evidence type="ECO:0000256" key="3">
    <source>
        <dbReference type="ARBA" id="ARBA00022833"/>
    </source>
</evidence>
<feature type="compositionally biased region" description="Basic residues" evidence="6">
    <location>
        <begin position="321"/>
        <end position="334"/>
    </location>
</feature>
<name>A0A7R8UFB6_HERIL</name>
<comment type="subcellular location">
    <subcellularLocation>
        <location evidence="4">Nucleus</location>
    </subcellularLocation>
</comment>
<evidence type="ECO:0008006" key="11">
    <source>
        <dbReference type="Google" id="ProtNLM"/>
    </source>
</evidence>
<dbReference type="InParanoid" id="A0A7R8UFB6"/>
<dbReference type="EMBL" id="LR899009">
    <property type="protein sequence ID" value="CAD7079766.1"/>
    <property type="molecule type" value="Genomic_DNA"/>
</dbReference>
<dbReference type="SMART" id="SM00356">
    <property type="entry name" value="ZnF_C3H1"/>
    <property type="match status" value="1"/>
</dbReference>
<dbReference type="PROSITE" id="PS50103">
    <property type="entry name" value="ZF_C3H1"/>
    <property type="match status" value="1"/>
</dbReference>
<feature type="zinc finger region" description="C3H1-type" evidence="5">
    <location>
        <begin position="1103"/>
        <end position="1130"/>
    </location>
</feature>
<dbReference type="FunCoup" id="A0A7R8UFB6">
    <property type="interactions" value="1334"/>
</dbReference>
<feature type="domain" description="TFIIS N-terminal" evidence="8">
    <location>
        <begin position="84"/>
        <end position="158"/>
    </location>
</feature>
<dbReference type="PROSITE" id="PS51319">
    <property type="entry name" value="TFIIS_N"/>
    <property type="match status" value="1"/>
</dbReference>
<evidence type="ECO:0000256" key="4">
    <source>
        <dbReference type="PROSITE-ProRule" id="PRU00649"/>
    </source>
</evidence>
<feature type="domain" description="C3H1-type" evidence="7">
    <location>
        <begin position="1103"/>
        <end position="1130"/>
    </location>
</feature>
<feature type="compositionally biased region" description="Basic and acidic residues" evidence="6">
    <location>
        <begin position="665"/>
        <end position="718"/>
    </location>
</feature>
<proteinExistence type="predicted"/>
<feature type="compositionally biased region" description="Low complexity" evidence="6">
    <location>
        <begin position="1033"/>
        <end position="1045"/>
    </location>
</feature>
<dbReference type="PANTHER" id="PTHR46557:SF1">
    <property type="entry name" value="SERINE_THREONINE-PROTEIN PHOSPHATASE 1 REGULATORY SUBUNIT 10"/>
    <property type="match status" value="1"/>
</dbReference>
<feature type="region of interest" description="Disordered" evidence="6">
    <location>
        <begin position="1033"/>
        <end position="1106"/>
    </location>
</feature>
<feature type="compositionally biased region" description="Pro residues" evidence="6">
    <location>
        <begin position="727"/>
        <end position="738"/>
    </location>
</feature>
<organism evidence="9 10">
    <name type="scientific">Hermetia illucens</name>
    <name type="common">Black soldier fly</name>
    <dbReference type="NCBI Taxonomy" id="343691"/>
    <lineage>
        <taxon>Eukaryota</taxon>
        <taxon>Metazoa</taxon>
        <taxon>Ecdysozoa</taxon>
        <taxon>Arthropoda</taxon>
        <taxon>Hexapoda</taxon>
        <taxon>Insecta</taxon>
        <taxon>Pterygota</taxon>
        <taxon>Neoptera</taxon>
        <taxon>Endopterygota</taxon>
        <taxon>Diptera</taxon>
        <taxon>Brachycera</taxon>
        <taxon>Stratiomyomorpha</taxon>
        <taxon>Stratiomyidae</taxon>
        <taxon>Hermetiinae</taxon>
        <taxon>Hermetia</taxon>
    </lineage>
</organism>
<keyword evidence="3 5" id="KW-0862">Zinc</keyword>
<evidence type="ECO:0000256" key="5">
    <source>
        <dbReference type="PROSITE-ProRule" id="PRU00723"/>
    </source>
</evidence>
<dbReference type="GO" id="GO:0008270">
    <property type="term" value="F:zinc ion binding"/>
    <property type="evidence" value="ECO:0007669"/>
    <property type="project" value="UniProtKB-KW"/>
</dbReference>